<evidence type="ECO:0000313" key="2">
    <source>
        <dbReference type="Proteomes" id="UP000291562"/>
    </source>
</evidence>
<name>A0A411HGM2_9GAMM</name>
<reference evidence="1 2" key="1">
    <citation type="submission" date="2019-01" db="EMBL/GenBank/DDBJ databases">
        <title>Pseudolysobacter antarctica gen. nov., sp. nov., isolated from Fildes Peninsula, Antarctica.</title>
        <authorList>
            <person name="Wei Z."/>
            <person name="Peng F."/>
        </authorList>
    </citation>
    <scope>NUCLEOTIDE SEQUENCE [LARGE SCALE GENOMIC DNA]</scope>
    <source>
        <strain evidence="1 2">AQ6-296</strain>
    </source>
</reference>
<dbReference type="EMBL" id="CP035704">
    <property type="protein sequence ID" value="QBB69639.1"/>
    <property type="molecule type" value="Genomic_DNA"/>
</dbReference>
<proteinExistence type="predicted"/>
<organism evidence="1 2">
    <name type="scientific">Pseudolysobacter antarcticus</name>
    <dbReference type="NCBI Taxonomy" id="2511995"/>
    <lineage>
        <taxon>Bacteria</taxon>
        <taxon>Pseudomonadati</taxon>
        <taxon>Pseudomonadota</taxon>
        <taxon>Gammaproteobacteria</taxon>
        <taxon>Lysobacterales</taxon>
        <taxon>Rhodanobacteraceae</taxon>
        <taxon>Pseudolysobacter</taxon>
    </lineage>
</organism>
<dbReference type="RefSeq" id="WP_129831896.1">
    <property type="nucleotide sequence ID" value="NZ_CP035704.1"/>
</dbReference>
<keyword evidence="2" id="KW-1185">Reference proteome</keyword>
<dbReference type="KEGG" id="xbc:ELE36_04180"/>
<sequence length="110" mass="12101">MSETDSTGRMPTKIISAMPHTIANELAKCIRLMRVTIHATTNAAAASLLDSDSRPKGTCSHMLFITKPMASVATPAHSSKERIVCRDIFERIDILLFYLITIGGSRLARR</sequence>
<protein>
    <submittedName>
        <fullName evidence="1">Uncharacterized protein</fullName>
    </submittedName>
</protein>
<accession>A0A411HGM2</accession>
<dbReference type="Proteomes" id="UP000291562">
    <property type="component" value="Chromosome"/>
</dbReference>
<gene>
    <name evidence="1" type="ORF">ELE36_04180</name>
</gene>
<evidence type="ECO:0000313" key="1">
    <source>
        <dbReference type="EMBL" id="QBB69639.1"/>
    </source>
</evidence>
<dbReference type="AlphaFoldDB" id="A0A411HGM2"/>